<evidence type="ECO:0000313" key="1">
    <source>
        <dbReference type="EMBL" id="MCL6269347.1"/>
    </source>
</evidence>
<dbReference type="InterPro" id="IPR038706">
    <property type="entry name" value="Type_VI_SciN-like_sf"/>
</dbReference>
<reference evidence="1 2" key="1">
    <citation type="submission" date="2022-05" db="EMBL/GenBank/DDBJ databases">
        <authorList>
            <person name="Park J.-S."/>
        </authorList>
    </citation>
    <scope>NUCLEOTIDE SEQUENCE [LARGE SCALE GENOMIC DNA]</scope>
    <source>
        <strain evidence="1 2">2012CJ34-2</strain>
    </source>
</reference>
<protein>
    <submittedName>
        <fullName evidence="1">Type VI secretion system lipoprotein TssJ</fullName>
    </submittedName>
</protein>
<proteinExistence type="predicted"/>
<dbReference type="PANTHER" id="PTHR37625:SF4">
    <property type="entry name" value="OUTER MEMBRANE LIPOPROTEIN"/>
    <property type="match status" value="1"/>
</dbReference>
<dbReference type="EMBL" id="JAMFLX010000005">
    <property type="protein sequence ID" value="MCL6269347.1"/>
    <property type="molecule type" value="Genomic_DNA"/>
</dbReference>
<name>A0ABT0PF02_9GAMM</name>
<dbReference type="Pfam" id="PF12790">
    <property type="entry name" value="T6SS-SciN"/>
    <property type="match status" value="1"/>
</dbReference>
<dbReference type="Gene3D" id="2.60.40.4150">
    <property type="entry name" value="Type VI secretion system, lipoprotein SciN"/>
    <property type="match status" value="1"/>
</dbReference>
<dbReference type="InterPro" id="IPR017734">
    <property type="entry name" value="T6SS_SciN"/>
</dbReference>
<dbReference type="NCBIfam" id="TIGR03352">
    <property type="entry name" value="VI_chp_3"/>
    <property type="match status" value="1"/>
</dbReference>
<keyword evidence="1" id="KW-0449">Lipoprotein</keyword>
<gene>
    <name evidence="1" type="primary">tssJ</name>
    <name evidence="1" type="ORF">M3P05_05230</name>
</gene>
<evidence type="ECO:0000313" key="2">
    <source>
        <dbReference type="Proteomes" id="UP001203338"/>
    </source>
</evidence>
<sequence length="157" mass="17711">MSVKRFAHFAFLSLVVVIWGCSTTREYLDFDTLAELEFQAARNVNLDDDGRPSPLVIRVFKLADSRQFEREDFLALYENAEERLGNDLLGAIQLKEIAPGENRLEAIELTPEVHYLGIIAEYARYGEAKTMLLVPIDAHYSNDFTVVANDKGLALAD</sequence>
<dbReference type="RefSeq" id="WP_249698339.1">
    <property type="nucleotide sequence ID" value="NZ_JAMFLX010000005.1"/>
</dbReference>
<accession>A0ABT0PF02</accession>
<dbReference type="Proteomes" id="UP001203338">
    <property type="component" value="Unassembled WGS sequence"/>
</dbReference>
<dbReference type="PANTHER" id="PTHR37625">
    <property type="entry name" value="OUTER MEMBRANE LIPOPROTEIN-RELATED"/>
    <property type="match status" value="1"/>
</dbReference>
<keyword evidence="2" id="KW-1185">Reference proteome</keyword>
<comment type="caution">
    <text evidence="1">The sequence shown here is derived from an EMBL/GenBank/DDBJ whole genome shotgun (WGS) entry which is preliminary data.</text>
</comment>
<organism evidence="1 2">
    <name type="scientific">Parendozoicomonas callyspongiae</name>
    <dbReference type="NCBI Taxonomy" id="2942213"/>
    <lineage>
        <taxon>Bacteria</taxon>
        <taxon>Pseudomonadati</taxon>
        <taxon>Pseudomonadota</taxon>
        <taxon>Gammaproteobacteria</taxon>
        <taxon>Oceanospirillales</taxon>
        <taxon>Endozoicomonadaceae</taxon>
        <taxon>Parendozoicomonas</taxon>
    </lineage>
</organism>